<proteinExistence type="predicted"/>
<accession>A0A2T2WHN1</accession>
<dbReference type="GO" id="GO:0071972">
    <property type="term" value="F:peptidoglycan L,D-transpeptidase activity"/>
    <property type="evidence" value="ECO:0007669"/>
    <property type="project" value="TreeGrafter"/>
</dbReference>
<keyword evidence="3 6" id="KW-0133">Cell shape</keyword>
<dbReference type="SUPFAM" id="SSF47090">
    <property type="entry name" value="PGBD-like"/>
    <property type="match status" value="1"/>
</dbReference>
<feature type="domain" description="L,D-TPase catalytic" evidence="7">
    <location>
        <begin position="142"/>
        <end position="259"/>
    </location>
</feature>
<evidence type="ECO:0000256" key="6">
    <source>
        <dbReference type="PROSITE-ProRule" id="PRU01373"/>
    </source>
</evidence>
<keyword evidence="4 6" id="KW-0573">Peptidoglycan synthesis</keyword>
<dbReference type="GO" id="GO:0071555">
    <property type="term" value="P:cell wall organization"/>
    <property type="evidence" value="ECO:0007669"/>
    <property type="project" value="UniProtKB-UniRule"/>
</dbReference>
<dbReference type="PROSITE" id="PS52029">
    <property type="entry name" value="LD_TPASE"/>
    <property type="match status" value="1"/>
</dbReference>
<dbReference type="EMBL" id="PXYV01000028">
    <property type="protein sequence ID" value="PSR21747.1"/>
    <property type="molecule type" value="Genomic_DNA"/>
</dbReference>
<keyword evidence="5 6" id="KW-0961">Cell wall biogenesis/degradation</keyword>
<dbReference type="InterPro" id="IPR050979">
    <property type="entry name" value="LD-transpeptidase"/>
</dbReference>
<evidence type="ECO:0000256" key="3">
    <source>
        <dbReference type="ARBA" id="ARBA00022960"/>
    </source>
</evidence>
<name>A0A2T2WHN1_9FIRM</name>
<dbReference type="Proteomes" id="UP000241848">
    <property type="component" value="Unassembled WGS sequence"/>
</dbReference>
<dbReference type="AlphaFoldDB" id="A0A2T2WHN1"/>
<dbReference type="SUPFAM" id="SSF141523">
    <property type="entry name" value="L,D-transpeptidase catalytic domain-like"/>
    <property type="match status" value="1"/>
</dbReference>
<dbReference type="GO" id="GO:0016740">
    <property type="term" value="F:transferase activity"/>
    <property type="evidence" value="ECO:0007669"/>
    <property type="project" value="UniProtKB-KW"/>
</dbReference>
<evidence type="ECO:0000256" key="5">
    <source>
        <dbReference type="ARBA" id="ARBA00023316"/>
    </source>
</evidence>
<dbReference type="Gene3D" id="1.10.101.10">
    <property type="entry name" value="PGBD-like superfamily/PGBD"/>
    <property type="match status" value="1"/>
</dbReference>
<dbReference type="PANTHER" id="PTHR30582:SF2">
    <property type="entry name" value="L,D-TRANSPEPTIDASE YCIB-RELATED"/>
    <property type="match status" value="1"/>
</dbReference>
<keyword evidence="2" id="KW-0808">Transferase</keyword>
<organism evidence="8 9">
    <name type="scientific">Sulfobacillus acidophilus</name>
    <dbReference type="NCBI Taxonomy" id="53633"/>
    <lineage>
        <taxon>Bacteria</taxon>
        <taxon>Bacillati</taxon>
        <taxon>Bacillota</taxon>
        <taxon>Clostridia</taxon>
        <taxon>Eubacteriales</taxon>
        <taxon>Clostridiales Family XVII. Incertae Sedis</taxon>
        <taxon>Sulfobacillus</taxon>
    </lineage>
</organism>
<evidence type="ECO:0000256" key="4">
    <source>
        <dbReference type="ARBA" id="ARBA00022984"/>
    </source>
</evidence>
<evidence type="ECO:0000259" key="7">
    <source>
        <dbReference type="PROSITE" id="PS52029"/>
    </source>
</evidence>
<evidence type="ECO:0000256" key="1">
    <source>
        <dbReference type="ARBA" id="ARBA00004752"/>
    </source>
</evidence>
<dbReference type="PANTHER" id="PTHR30582">
    <property type="entry name" value="L,D-TRANSPEPTIDASE"/>
    <property type="match status" value="1"/>
</dbReference>
<evidence type="ECO:0000313" key="9">
    <source>
        <dbReference type="Proteomes" id="UP000241848"/>
    </source>
</evidence>
<dbReference type="Gene3D" id="2.40.440.10">
    <property type="entry name" value="L,D-transpeptidase catalytic domain-like"/>
    <property type="match status" value="1"/>
</dbReference>
<dbReference type="CDD" id="cd16913">
    <property type="entry name" value="YkuD_like"/>
    <property type="match status" value="1"/>
</dbReference>
<dbReference type="InterPro" id="IPR038063">
    <property type="entry name" value="Transpep_catalytic_dom"/>
</dbReference>
<dbReference type="GO" id="GO:0018104">
    <property type="term" value="P:peptidoglycan-protein cross-linking"/>
    <property type="evidence" value="ECO:0007669"/>
    <property type="project" value="TreeGrafter"/>
</dbReference>
<protein>
    <submittedName>
        <fullName evidence="8">Murein L,D-transpeptidase</fullName>
    </submittedName>
</protein>
<evidence type="ECO:0000256" key="2">
    <source>
        <dbReference type="ARBA" id="ARBA00022679"/>
    </source>
</evidence>
<comment type="caution">
    <text evidence="8">The sequence shown here is derived from an EMBL/GenBank/DDBJ whole genome shotgun (WGS) entry which is preliminary data.</text>
</comment>
<feature type="active site" description="Proton donor/acceptor" evidence="6">
    <location>
        <position position="220"/>
    </location>
</feature>
<dbReference type="InterPro" id="IPR036365">
    <property type="entry name" value="PGBD-like_sf"/>
</dbReference>
<dbReference type="UniPathway" id="UPA00219"/>
<sequence>MPPSVRIPPAVQLVQRSASRSVQWPRLALGSTGPAVATLEVELAALGYLPVTYPARSVKLAPWALQHPLAASWHWYWRFRNTPISLKQLWSRNQFTVLTQGAVMQFQSENHMSTTGVVTAQVLAVLAHDLRRRQMSRDGYGYVLVRKNLPETLTLWFDGRIVLSSLANTGIAQSPTPNGTWPVYLRYRSQDMSGINPFGVPYNDPGVPYVNYFDGGDAVHGFVRASYGWPQSLGCVELPIANARIAWGYIHDGTLVTVEN</sequence>
<gene>
    <name evidence="8" type="ORF">C7B45_09705</name>
</gene>
<feature type="active site" description="Nucleophile" evidence="6">
    <location>
        <position position="235"/>
    </location>
</feature>
<reference evidence="8 9" key="1">
    <citation type="journal article" date="2014" name="BMC Genomics">
        <title>Comparison of environmental and isolate Sulfobacillus genomes reveals diverse carbon, sulfur, nitrogen, and hydrogen metabolisms.</title>
        <authorList>
            <person name="Justice N.B."/>
            <person name="Norman A."/>
            <person name="Brown C.T."/>
            <person name="Singh A."/>
            <person name="Thomas B.C."/>
            <person name="Banfield J.F."/>
        </authorList>
    </citation>
    <scope>NUCLEOTIDE SEQUENCE [LARGE SCALE GENOMIC DNA]</scope>
    <source>
        <strain evidence="8">AMDSBA3</strain>
    </source>
</reference>
<dbReference type="GO" id="GO:0008360">
    <property type="term" value="P:regulation of cell shape"/>
    <property type="evidence" value="ECO:0007669"/>
    <property type="project" value="UniProtKB-UniRule"/>
</dbReference>
<dbReference type="InterPro" id="IPR036366">
    <property type="entry name" value="PGBDSf"/>
</dbReference>
<dbReference type="GO" id="GO:0005576">
    <property type="term" value="C:extracellular region"/>
    <property type="evidence" value="ECO:0007669"/>
    <property type="project" value="TreeGrafter"/>
</dbReference>
<comment type="pathway">
    <text evidence="1 6">Cell wall biogenesis; peptidoglycan biosynthesis.</text>
</comment>
<evidence type="ECO:0000313" key="8">
    <source>
        <dbReference type="EMBL" id="PSR21747.1"/>
    </source>
</evidence>
<dbReference type="Pfam" id="PF03734">
    <property type="entry name" value="YkuD"/>
    <property type="match status" value="1"/>
</dbReference>
<dbReference type="InterPro" id="IPR005490">
    <property type="entry name" value="LD_TPept_cat_dom"/>
</dbReference>